<protein>
    <recommendedName>
        <fullName evidence="6">Protein kinase domain-containing protein</fullName>
    </recommendedName>
</protein>
<evidence type="ECO:0008006" key="6">
    <source>
        <dbReference type="Google" id="ProtNLM"/>
    </source>
</evidence>
<feature type="compositionally biased region" description="Low complexity" evidence="3">
    <location>
        <begin position="262"/>
        <end position="285"/>
    </location>
</feature>
<dbReference type="InterPro" id="IPR017441">
    <property type="entry name" value="Protein_kinase_ATP_BS"/>
</dbReference>
<dbReference type="SUPFAM" id="SSF81901">
    <property type="entry name" value="HCP-like"/>
    <property type="match status" value="1"/>
</dbReference>
<dbReference type="Gene3D" id="3.30.200.20">
    <property type="entry name" value="Phosphorylase Kinase, domain 1"/>
    <property type="match status" value="1"/>
</dbReference>
<dbReference type="InterPro" id="IPR006597">
    <property type="entry name" value="Sel1-like"/>
</dbReference>
<dbReference type="AlphaFoldDB" id="A0A2Z6QUC9"/>
<keyword evidence="2" id="KW-0547">Nucleotide-binding</keyword>
<dbReference type="InterPro" id="IPR011990">
    <property type="entry name" value="TPR-like_helical_dom_sf"/>
</dbReference>
<evidence type="ECO:0000313" key="5">
    <source>
        <dbReference type="Proteomes" id="UP000247702"/>
    </source>
</evidence>
<dbReference type="SMART" id="SM00671">
    <property type="entry name" value="SEL1"/>
    <property type="match status" value="2"/>
</dbReference>
<sequence length="412" mass="47282">MSEKTKEINIKDPIDWLEKSIVDGHISYYNYSGFKNFKSLGSGSYGSVVRANWKNVDGFFALKTFNNDKITLKEIKLQNELIPNNNILKFCGITKIETENKCSLVLEYADSASAVAFLHECDIIHRDLKHLHIAFRKRTCTSGNDQSWQTLDYREKLLKRQATIHQKHLYWDFNVANFERKLPFSDHEYDLSLSLSIINGKREKIIDGTPINYNNLYTKCWEFNLDKRPNMQEVVKSLTSDEHLENNNNIVDNSLQDSSVINDSSNKSNSLNVNDSSNKSNNSSNKNIELDINDYLRFDYYKKLANEGDLNVQYQLGCLYHKGIGTETNKVKAFELYKIAAEKGHTLAQNNLGLLYQNGEGTEKDIDKAIYWFNKAAANGSKTVQYNLGSCYYEEGIGTEVNKTEAFESYKN</sequence>
<proteinExistence type="inferred from homology"/>
<feature type="binding site" evidence="2">
    <location>
        <position position="63"/>
    </location>
    <ligand>
        <name>ATP</name>
        <dbReference type="ChEBI" id="CHEBI:30616"/>
    </ligand>
</feature>
<dbReference type="PANTHER" id="PTHR11102:SF160">
    <property type="entry name" value="ERAD-ASSOCIATED E3 UBIQUITIN-PROTEIN LIGASE COMPONENT HRD3"/>
    <property type="match status" value="1"/>
</dbReference>
<dbReference type="InterPro" id="IPR011009">
    <property type="entry name" value="Kinase-like_dom_sf"/>
</dbReference>
<dbReference type="PROSITE" id="PS00107">
    <property type="entry name" value="PROTEIN_KINASE_ATP"/>
    <property type="match status" value="1"/>
</dbReference>
<dbReference type="Gene3D" id="1.10.510.10">
    <property type="entry name" value="Transferase(Phosphotransferase) domain 1"/>
    <property type="match status" value="1"/>
</dbReference>
<accession>A0A2Z6QUC9</accession>
<dbReference type="Pfam" id="PF08238">
    <property type="entry name" value="Sel1"/>
    <property type="match status" value="3"/>
</dbReference>
<dbReference type="InterPro" id="IPR050767">
    <property type="entry name" value="Sel1_AlgK"/>
</dbReference>
<keyword evidence="5" id="KW-1185">Reference proteome</keyword>
<comment type="similarity">
    <text evidence="1">Belongs to the sel-1 family.</text>
</comment>
<organism evidence="4 5">
    <name type="scientific">Rhizophagus clarus</name>
    <dbReference type="NCBI Taxonomy" id="94130"/>
    <lineage>
        <taxon>Eukaryota</taxon>
        <taxon>Fungi</taxon>
        <taxon>Fungi incertae sedis</taxon>
        <taxon>Mucoromycota</taxon>
        <taxon>Glomeromycotina</taxon>
        <taxon>Glomeromycetes</taxon>
        <taxon>Glomerales</taxon>
        <taxon>Glomeraceae</taxon>
        <taxon>Rhizophagus</taxon>
    </lineage>
</organism>
<evidence type="ECO:0000256" key="2">
    <source>
        <dbReference type="PROSITE-ProRule" id="PRU10141"/>
    </source>
</evidence>
<dbReference type="Proteomes" id="UP000247702">
    <property type="component" value="Unassembled WGS sequence"/>
</dbReference>
<name>A0A2Z6QUC9_9GLOM</name>
<feature type="region of interest" description="Disordered" evidence="3">
    <location>
        <begin position="255"/>
        <end position="285"/>
    </location>
</feature>
<evidence type="ECO:0000313" key="4">
    <source>
        <dbReference type="EMBL" id="GBB93807.1"/>
    </source>
</evidence>
<evidence type="ECO:0000256" key="1">
    <source>
        <dbReference type="ARBA" id="ARBA00038101"/>
    </source>
</evidence>
<dbReference type="Gene3D" id="1.25.40.10">
    <property type="entry name" value="Tetratricopeptide repeat domain"/>
    <property type="match status" value="1"/>
</dbReference>
<dbReference type="GO" id="GO:0005524">
    <property type="term" value="F:ATP binding"/>
    <property type="evidence" value="ECO:0007669"/>
    <property type="project" value="UniProtKB-UniRule"/>
</dbReference>
<gene>
    <name evidence="4" type="ORF">RclHR1_22330001</name>
</gene>
<evidence type="ECO:0000256" key="3">
    <source>
        <dbReference type="SAM" id="MobiDB-lite"/>
    </source>
</evidence>
<dbReference type="SUPFAM" id="SSF56112">
    <property type="entry name" value="Protein kinase-like (PK-like)"/>
    <property type="match status" value="1"/>
</dbReference>
<reference evidence="4 5" key="1">
    <citation type="submission" date="2017-11" db="EMBL/GenBank/DDBJ databases">
        <title>The genome of Rhizophagus clarus HR1 reveals common genetic basis of auxotrophy among arbuscular mycorrhizal fungi.</title>
        <authorList>
            <person name="Kobayashi Y."/>
        </authorList>
    </citation>
    <scope>NUCLEOTIDE SEQUENCE [LARGE SCALE GENOMIC DNA]</scope>
    <source>
        <strain evidence="4 5">HR1</strain>
    </source>
</reference>
<dbReference type="PANTHER" id="PTHR11102">
    <property type="entry name" value="SEL-1-LIKE PROTEIN"/>
    <property type="match status" value="1"/>
</dbReference>
<comment type="caution">
    <text evidence="4">The sequence shown here is derived from an EMBL/GenBank/DDBJ whole genome shotgun (WGS) entry which is preliminary data.</text>
</comment>
<dbReference type="EMBL" id="BEXD01001373">
    <property type="protein sequence ID" value="GBB93807.1"/>
    <property type="molecule type" value="Genomic_DNA"/>
</dbReference>
<keyword evidence="2" id="KW-0067">ATP-binding</keyword>